<dbReference type="Proteomes" id="UP000655366">
    <property type="component" value="Unassembled WGS sequence"/>
</dbReference>
<dbReference type="Pfam" id="PF11848">
    <property type="entry name" value="DUF3368"/>
    <property type="match status" value="1"/>
</dbReference>
<evidence type="ECO:0000313" key="1">
    <source>
        <dbReference type="EMBL" id="MBG0738890.1"/>
    </source>
</evidence>
<evidence type="ECO:0000313" key="2">
    <source>
        <dbReference type="Proteomes" id="UP000655366"/>
    </source>
</evidence>
<organism evidence="1 2">
    <name type="scientific">Arthrobacter terrae</name>
    <dbReference type="NCBI Taxonomy" id="2935737"/>
    <lineage>
        <taxon>Bacteria</taxon>
        <taxon>Bacillati</taxon>
        <taxon>Actinomycetota</taxon>
        <taxon>Actinomycetes</taxon>
        <taxon>Micrococcales</taxon>
        <taxon>Micrococcaceae</taxon>
        <taxon>Arthrobacter</taxon>
    </lineage>
</organism>
<keyword evidence="2" id="KW-1185">Reference proteome</keyword>
<dbReference type="EMBL" id="JADNYM010000006">
    <property type="protein sequence ID" value="MBG0738890.1"/>
    <property type="molecule type" value="Genomic_DNA"/>
</dbReference>
<reference evidence="1 2" key="1">
    <citation type="submission" date="2020-11" db="EMBL/GenBank/DDBJ databases">
        <title>Arthrobacter antarcticus sp. nov., isolated from Antarctic Soil.</title>
        <authorList>
            <person name="Li J."/>
        </authorList>
    </citation>
    <scope>NUCLEOTIDE SEQUENCE [LARGE SCALE GENOMIC DNA]</scope>
    <source>
        <strain evidence="1 2">Z1-20</strain>
    </source>
</reference>
<name>A0A931CMI1_9MICC</name>
<accession>A0A931CMI1</accession>
<proteinExistence type="predicted"/>
<comment type="caution">
    <text evidence="1">The sequence shown here is derived from an EMBL/GenBank/DDBJ whole genome shotgun (WGS) entry which is preliminary data.</text>
</comment>
<gene>
    <name evidence="1" type="ORF">IV500_05570</name>
</gene>
<sequence>MAAEQITILDAGPCITFCAAAKQSLLVEVLQRGSNQIRVPDVVNDEVSNRGSNRRDFPPITVLNWAWLVEHDRIEVVDSSVSSEDAEALSVAVKKLTGTPLAERLTESQDLGEILVIAHAMVRKDRGEVVFVVIDEWRGQQLASKFGIKVIDTAWILSSAVVRGLIADRGEMKKTYDALRKYDSGLVHIDQTALLKPALWAQKPKSKAAPGIPANG</sequence>
<dbReference type="AlphaFoldDB" id="A0A931CMI1"/>
<dbReference type="InterPro" id="IPR021799">
    <property type="entry name" value="PIN-like_prokaryotic"/>
</dbReference>
<dbReference type="RefSeq" id="WP_196395844.1">
    <property type="nucleotide sequence ID" value="NZ_JADNYM010000006.1"/>
</dbReference>
<protein>
    <submittedName>
        <fullName evidence="1">Uncharacterized protein</fullName>
    </submittedName>
</protein>